<dbReference type="AlphaFoldDB" id="A0A8D8X6Y0"/>
<organism evidence="1">
    <name type="scientific">Cacopsylla melanoneura</name>
    <dbReference type="NCBI Taxonomy" id="428564"/>
    <lineage>
        <taxon>Eukaryota</taxon>
        <taxon>Metazoa</taxon>
        <taxon>Ecdysozoa</taxon>
        <taxon>Arthropoda</taxon>
        <taxon>Hexapoda</taxon>
        <taxon>Insecta</taxon>
        <taxon>Pterygota</taxon>
        <taxon>Neoptera</taxon>
        <taxon>Paraneoptera</taxon>
        <taxon>Hemiptera</taxon>
        <taxon>Sternorrhyncha</taxon>
        <taxon>Psylloidea</taxon>
        <taxon>Psyllidae</taxon>
        <taxon>Psyllinae</taxon>
        <taxon>Cacopsylla</taxon>
    </lineage>
</organism>
<evidence type="ECO:0000313" key="1">
    <source>
        <dbReference type="EMBL" id="CAG6684618.1"/>
    </source>
</evidence>
<sequence>MKKSSSICRYLKNSSGLKVSDCRYLKKSSGYLQIPEEVFRYLQIQDIVSDVTLGVSPLGTPFCPLLTTNGGKNAPVAFPAIINEMELFDVFLRVFHPSFNNA</sequence>
<accession>A0A8D8X6Y0</accession>
<protein>
    <submittedName>
        <fullName evidence="1">Uncharacterized protein</fullName>
    </submittedName>
</protein>
<name>A0A8D8X6Y0_9HEMI</name>
<dbReference type="EMBL" id="HBUF01268418">
    <property type="protein sequence ID" value="CAG6684618.1"/>
    <property type="molecule type" value="Transcribed_RNA"/>
</dbReference>
<proteinExistence type="predicted"/>
<reference evidence="1" key="1">
    <citation type="submission" date="2021-05" db="EMBL/GenBank/DDBJ databases">
        <authorList>
            <person name="Alioto T."/>
            <person name="Alioto T."/>
            <person name="Gomez Garrido J."/>
        </authorList>
    </citation>
    <scope>NUCLEOTIDE SEQUENCE</scope>
</reference>